<name>A0AAU7Z6B5_9BACT</name>
<dbReference type="EMBL" id="CP132938">
    <property type="protein sequence ID" value="XCB24015.1"/>
    <property type="molecule type" value="Genomic_DNA"/>
</dbReference>
<protein>
    <submittedName>
        <fullName evidence="1">Uncharacterized protein</fullName>
    </submittedName>
</protein>
<dbReference type="Gene3D" id="2.60.120.200">
    <property type="match status" value="1"/>
</dbReference>
<gene>
    <name evidence="1" type="ORF">RBB81_08830</name>
</gene>
<accession>A0AAU7Z6B5</accession>
<dbReference type="SUPFAM" id="SSF49899">
    <property type="entry name" value="Concanavalin A-like lectins/glucanases"/>
    <property type="match status" value="1"/>
</dbReference>
<evidence type="ECO:0000313" key="1">
    <source>
        <dbReference type="EMBL" id="XCB24015.1"/>
    </source>
</evidence>
<dbReference type="RefSeq" id="WP_353073427.1">
    <property type="nucleotide sequence ID" value="NZ_CP132938.1"/>
</dbReference>
<reference evidence="1" key="2">
    <citation type="journal article" date="2024" name="Environ. Microbiol.">
        <title>Genome analysis and description of Tunturibacter gen. nov. expands the diversity of Terriglobia in tundra soils.</title>
        <authorList>
            <person name="Messyasz A."/>
            <person name="Mannisto M.K."/>
            <person name="Kerkhof L.J."/>
            <person name="Haggblom M.M."/>
        </authorList>
    </citation>
    <scope>NUCLEOTIDE SEQUENCE</scope>
    <source>
        <strain evidence="1">M8UP39</strain>
    </source>
</reference>
<sequence length="132" mass="13214">MTVVSSPEAFTIQNKGLSAIGPTGSGLGYGGGTAGIGNSLAIRFDIHNNSGEGTNLTGFYPDGASPTIPAIDLTPSNIVLISGDVIHSHVSYDGANLTLLTDATTSASFIATYAVNIASVVSSTTAYVGFTA</sequence>
<dbReference type="KEGG" id="tgi:RBB81_08830"/>
<dbReference type="AlphaFoldDB" id="A0AAU7Z6B5"/>
<reference evidence="1" key="1">
    <citation type="submission" date="2023-08" db="EMBL/GenBank/DDBJ databases">
        <authorList>
            <person name="Messyasz A."/>
            <person name="Mannisto M.K."/>
            <person name="Kerkhof L.J."/>
            <person name="Haggblom M."/>
        </authorList>
    </citation>
    <scope>NUCLEOTIDE SEQUENCE</scope>
    <source>
        <strain evidence="1">M8UP39</strain>
    </source>
</reference>
<organism evidence="1">
    <name type="scientific">Tunturiibacter gelidiferens</name>
    <dbReference type="NCBI Taxonomy" id="3069689"/>
    <lineage>
        <taxon>Bacteria</taxon>
        <taxon>Pseudomonadati</taxon>
        <taxon>Acidobacteriota</taxon>
        <taxon>Terriglobia</taxon>
        <taxon>Terriglobales</taxon>
        <taxon>Acidobacteriaceae</taxon>
        <taxon>Tunturiibacter</taxon>
    </lineage>
</organism>
<dbReference type="InterPro" id="IPR013320">
    <property type="entry name" value="ConA-like_dom_sf"/>
</dbReference>
<proteinExistence type="predicted"/>